<evidence type="ECO:0000256" key="3">
    <source>
        <dbReference type="ARBA" id="ARBA00023163"/>
    </source>
</evidence>
<dbReference type="PANTHER" id="PTHR11514">
    <property type="entry name" value="MYC"/>
    <property type="match status" value="1"/>
</dbReference>
<feature type="coiled-coil region" evidence="6">
    <location>
        <begin position="222"/>
        <end position="256"/>
    </location>
</feature>
<keyword evidence="10" id="KW-1185">Reference proteome</keyword>
<comment type="similarity">
    <text evidence="1">Belongs to the bHLH protein family.</text>
</comment>
<dbReference type="InterPro" id="IPR045084">
    <property type="entry name" value="AIB/MYC-like"/>
</dbReference>
<dbReference type="Gene3D" id="4.10.280.10">
    <property type="entry name" value="Helix-loop-helix DNA-binding domain"/>
    <property type="match status" value="1"/>
</dbReference>
<keyword evidence="3 5" id="KW-0804">Transcription</keyword>
<proteinExistence type="inferred from homology"/>
<dbReference type="GO" id="GO:0005634">
    <property type="term" value="C:nucleus"/>
    <property type="evidence" value="ECO:0007669"/>
    <property type="project" value="UniProtKB-SubCell"/>
</dbReference>
<dbReference type="GO" id="GO:0003700">
    <property type="term" value="F:DNA-binding transcription factor activity"/>
    <property type="evidence" value="ECO:0007669"/>
    <property type="project" value="InterPro"/>
</dbReference>
<evidence type="ECO:0000313" key="9">
    <source>
        <dbReference type="EMBL" id="KAK8945200.1"/>
    </source>
</evidence>
<dbReference type="GO" id="GO:0000976">
    <property type="term" value="F:transcription cis-regulatory region binding"/>
    <property type="evidence" value="ECO:0007669"/>
    <property type="project" value="TreeGrafter"/>
</dbReference>
<comment type="caution">
    <text evidence="9">The sequence shown here is derived from an EMBL/GenBank/DDBJ whole genome shotgun (WGS) entry which is preliminary data.</text>
</comment>
<dbReference type="PANTHER" id="PTHR11514:SF115">
    <property type="entry name" value="TRANSCRIPTION FACTOR"/>
    <property type="match status" value="1"/>
</dbReference>
<dbReference type="EMBL" id="JBBWWQ010000006">
    <property type="protein sequence ID" value="KAK8945200.1"/>
    <property type="molecule type" value="Genomic_DNA"/>
</dbReference>
<evidence type="ECO:0000256" key="1">
    <source>
        <dbReference type="ARBA" id="ARBA00005510"/>
    </source>
</evidence>
<dbReference type="Pfam" id="PF00010">
    <property type="entry name" value="HLH"/>
    <property type="match status" value="1"/>
</dbReference>
<evidence type="ECO:0000313" key="10">
    <source>
        <dbReference type="Proteomes" id="UP001418222"/>
    </source>
</evidence>
<feature type="domain" description="BHLH" evidence="8">
    <location>
        <begin position="183"/>
        <end position="232"/>
    </location>
</feature>
<evidence type="ECO:0000256" key="4">
    <source>
        <dbReference type="ARBA" id="ARBA00023242"/>
    </source>
</evidence>
<accession>A0AAP0BNH7</accession>
<reference evidence="9 10" key="1">
    <citation type="journal article" date="2022" name="Nat. Plants">
        <title>Genomes of leafy and leafless Platanthera orchids illuminate the evolution of mycoheterotrophy.</title>
        <authorList>
            <person name="Li M.H."/>
            <person name="Liu K.W."/>
            <person name="Li Z."/>
            <person name="Lu H.C."/>
            <person name="Ye Q.L."/>
            <person name="Zhang D."/>
            <person name="Wang J.Y."/>
            <person name="Li Y.F."/>
            <person name="Zhong Z.M."/>
            <person name="Liu X."/>
            <person name="Yu X."/>
            <person name="Liu D.K."/>
            <person name="Tu X.D."/>
            <person name="Liu B."/>
            <person name="Hao Y."/>
            <person name="Liao X.Y."/>
            <person name="Jiang Y.T."/>
            <person name="Sun W.H."/>
            <person name="Chen J."/>
            <person name="Chen Y.Q."/>
            <person name="Ai Y."/>
            <person name="Zhai J.W."/>
            <person name="Wu S.S."/>
            <person name="Zhou Z."/>
            <person name="Hsiao Y.Y."/>
            <person name="Wu W.L."/>
            <person name="Chen Y.Y."/>
            <person name="Lin Y.F."/>
            <person name="Hsu J.L."/>
            <person name="Li C.Y."/>
            <person name="Wang Z.W."/>
            <person name="Zhao X."/>
            <person name="Zhong W.Y."/>
            <person name="Ma X.K."/>
            <person name="Ma L."/>
            <person name="Huang J."/>
            <person name="Chen G.Z."/>
            <person name="Huang M.Z."/>
            <person name="Huang L."/>
            <person name="Peng D.H."/>
            <person name="Luo Y.B."/>
            <person name="Zou S.Q."/>
            <person name="Chen S.P."/>
            <person name="Lan S."/>
            <person name="Tsai W.C."/>
            <person name="Van de Peer Y."/>
            <person name="Liu Z.J."/>
        </authorList>
    </citation>
    <scope>NUCLEOTIDE SEQUENCE [LARGE SCALE GENOMIC DNA]</scope>
    <source>
        <strain evidence="9">Lor287</strain>
    </source>
</reference>
<comment type="subcellular location">
    <subcellularLocation>
        <location evidence="5">Nucleus</location>
    </subcellularLocation>
</comment>
<dbReference type="InterPro" id="IPR011598">
    <property type="entry name" value="bHLH_dom"/>
</dbReference>
<protein>
    <recommendedName>
        <fullName evidence="5">Transcription factor</fullName>
        <shortName evidence="5">bHLH transcription factor</shortName>
    </recommendedName>
    <alternativeName>
        <fullName evidence="5">Basic helix-loop-helix protein</fullName>
    </alternativeName>
</protein>
<name>A0AAP0BNH7_9ASPA</name>
<dbReference type="SUPFAM" id="SSF47459">
    <property type="entry name" value="HLH, helix-loop-helix DNA-binding domain"/>
    <property type="match status" value="1"/>
</dbReference>
<sequence length="351" mass="39497">MEELNSPPSTLQFRLQSLLNSRPEWWAYAIFWRASPEHEFLSFGDGHFRGGDNDDTDWFYALSLSRSFPADGPSSPAISYASAAPVWLTGCHALQSFGCDRAREGQLHGIETLVCFTAASGVLELGSTDHVSENWAIVHQVRDFLSLKVSLSSSIDSENSESLGGNMQRSKKRRRRTARGREQNPADHLEAERQRRENLNRRFYALRSVVPNVSRMDKASLLADAVSYINELRVKVEELENKAKMVKRKVDMSAETEVMRVKIKLLGSVAIISTQSEILSHPPAKLMAELRDLDLVVQHAAISNVRELMLQHVVVRVPEVLQGGDRLQSILLARLENRDNICKLLRVPPLC</sequence>
<keyword evidence="2 5" id="KW-0805">Transcription regulation</keyword>
<keyword evidence="6" id="KW-0175">Coiled coil</keyword>
<dbReference type="SMART" id="SM00353">
    <property type="entry name" value="HLH"/>
    <property type="match status" value="1"/>
</dbReference>
<feature type="compositionally biased region" description="Basic residues" evidence="7">
    <location>
        <begin position="169"/>
        <end position="178"/>
    </location>
</feature>
<dbReference type="Pfam" id="PF14215">
    <property type="entry name" value="bHLH-MYC_N"/>
    <property type="match status" value="2"/>
</dbReference>
<dbReference type="PROSITE" id="PS50888">
    <property type="entry name" value="BHLH"/>
    <property type="match status" value="1"/>
</dbReference>
<organism evidence="9 10">
    <name type="scientific">Platanthera zijinensis</name>
    <dbReference type="NCBI Taxonomy" id="2320716"/>
    <lineage>
        <taxon>Eukaryota</taxon>
        <taxon>Viridiplantae</taxon>
        <taxon>Streptophyta</taxon>
        <taxon>Embryophyta</taxon>
        <taxon>Tracheophyta</taxon>
        <taxon>Spermatophyta</taxon>
        <taxon>Magnoliopsida</taxon>
        <taxon>Liliopsida</taxon>
        <taxon>Asparagales</taxon>
        <taxon>Orchidaceae</taxon>
        <taxon>Orchidoideae</taxon>
        <taxon>Orchideae</taxon>
        <taxon>Orchidinae</taxon>
        <taxon>Platanthera</taxon>
    </lineage>
</organism>
<evidence type="ECO:0000256" key="5">
    <source>
        <dbReference type="RuleBase" id="RU369104"/>
    </source>
</evidence>
<evidence type="ECO:0000256" key="6">
    <source>
        <dbReference type="SAM" id="Coils"/>
    </source>
</evidence>
<dbReference type="SMR" id="A0AAP0BNH7"/>
<evidence type="ECO:0000259" key="8">
    <source>
        <dbReference type="PROSITE" id="PS50888"/>
    </source>
</evidence>
<feature type="compositionally biased region" description="Basic and acidic residues" evidence="7">
    <location>
        <begin position="179"/>
        <end position="194"/>
    </location>
</feature>
<evidence type="ECO:0000256" key="2">
    <source>
        <dbReference type="ARBA" id="ARBA00023015"/>
    </source>
</evidence>
<evidence type="ECO:0000256" key="7">
    <source>
        <dbReference type="SAM" id="MobiDB-lite"/>
    </source>
</evidence>
<dbReference type="Proteomes" id="UP001418222">
    <property type="component" value="Unassembled WGS sequence"/>
</dbReference>
<gene>
    <name evidence="9" type="primary">BHLH14</name>
    <name evidence="9" type="ORF">KSP39_PZI007964</name>
</gene>
<keyword evidence="4 5" id="KW-0539">Nucleus</keyword>
<dbReference type="GO" id="GO:0046983">
    <property type="term" value="F:protein dimerization activity"/>
    <property type="evidence" value="ECO:0007669"/>
    <property type="project" value="InterPro"/>
</dbReference>
<feature type="region of interest" description="Disordered" evidence="7">
    <location>
        <begin position="156"/>
        <end position="194"/>
    </location>
</feature>
<dbReference type="InterPro" id="IPR025610">
    <property type="entry name" value="MYC/MYB_N"/>
</dbReference>
<dbReference type="InterPro" id="IPR036638">
    <property type="entry name" value="HLH_DNA-bd_sf"/>
</dbReference>
<dbReference type="AlphaFoldDB" id="A0AAP0BNH7"/>